<accession>A0AAW8CYG2</accession>
<reference evidence="1" key="1">
    <citation type="submission" date="2023-07" db="EMBL/GenBank/DDBJ databases">
        <title>Sorghum-associated microbial communities from plants grown in Nebraska, USA.</title>
        <authorList>
            <person name="Schachtman D."/>
        </authorList>
    </citation>
    <scope>NUCLEOTIDE SEQUENCE</scope>
    <source>
        <strain evidence="1">DS3754</strain>
    </source>
</reference>
<name>A0AAW8CYG2_9BURK</name>
<evidence type="ECO:0000313" key="2">
    <source>
        <dbReference type="Proteomes" id="UP001242045"/>
    </source>
</evidence>
<evidence type="ECO:0008006" key="3">
    <source>
        <dbReference type="Google" id="ProtNLM"/>
    </source>
</evidence>
<organism evidence="1 2">
    <name type="scientific">Variovorax boronicumulans</name>
    <dbReference type="NCBI Taxonomy" id="436515"/>
    <lineage>
        <taxon>Bacteria</taxon>
        <taxon>Pseudomonadati</taxon>
        <taxon>Pseudomonadota</taxon>
        <taxon>Betaproteobacteria</taxon>
        <taxon>Burkholderiales</taxon>
        <taxon>Comamonadaceae</taxon>
        <taxon>Variovorax</taxon>
    </lineage>
</organism>
<dbReference type="AlphaFoldDB" id="A0AAW8CYG2"/>
<protein>
    <recommendedName>
        <fullName evidence="3">Outer membrane protein assembly factor BamE</fullName>
    </recommendedName>
</protein>
<evidence type="ECO:0000313" key="1">
    <source>
        <dbReference type="EMBL" id="MDP9894246.1"/>
    </source>
</evidence>
<proteinExistence type="predicted"/>
<comment type="caution">
    <text evidence="1">The sequence shown here is derived from an EMBL/GenBank/DDBJ whole genome shotgun (WGS) entry which is preliminary data.</text>
</comment>
<dbReference type="PROSITE" id="PS51257">
    <property type="entry name" value="PROKAR_LIPOPROTEIN"/>
    <property type="match status" value="1"/>
</dbReference>
<gene>
    <name evidence="1" type="ORF">J2W31_003369</name>
</gene>
<sequence>MGHRQQWQIGMATALLAVVIGLAGCDNQRIAELEEGVATEADVRTKFGQPENIWDAPDGGRVFEYNRQPQGQKNYMITIGRDGKMSALRQVLTPENFVKVQPGMMMEDLRKLLGKPAKVTPYALKRETEWEWRWVQPPNSPMVFTATLNDDQRVVRSGSSPDRATEAN</sequence>
<dbReference type="EMBL" id="JAUSRD010000007">
    <property type="protein sequence ID" value="MDP9894246.1"/>
    <property type="molecule type" value="Genomic_DNA"/>
</dbReference>
<dbReference type="Proteomes" id="UP001242045">
    <property type="component" value="Unassembled WGS sequence"/>
</dbReference>